<name>A0A5P1EMU6_ASPOF</name>
<feature type="region of interest" description="Disordered" evidence="1">
    <location>
        <begin position="90"/>
        <end position="129"/>
    </location>
</feature>
<reference evidence="3" key="1">
    <citation type="journal article" date="2017" name="Nat. Commun.">
        <title>The asparagus genome sheds light on the origin and evolution of a young Y chromosome.</title>
        <authorList>
            <person name="Harkess A."/>
            <person name="Zhou J."/>
            <person name="Xu C."/>
            <person name="Bowers J.E."/>
            <person name="Van der Hulst R."/>
            <person name="Ayyampalayam S."/>
            <person name="Mercati F."/>
            <person name="Riccardi P."/>
            <person name="McKain M.R."/>
            <person name="Kakrana A."/>
            <person name="Tang H."/>
            <person name="Ray J."/>
            <person name="Groenendijk J."/>
            <person name="Arikit S."/>
            <person name="Mathioni S.M."/>
            <person name="Nakano M."/>
            <person name="Shan H."/>
            <person name="Telgmann-Rauber A."/>
            <person name="Kanno A."/>
            <person name="Yue Z."/>
            <person name="Chen H."/>
            <person name="Li W."/>
            <person name="Chen Y."/>
            <person name="Xu X."/>
            <person name="Zhang Y."/>
            <person name="Luo S."/>
            <person name="Chen H."/>
            <person name="Gao J."/>
            <person name="Mao Z."/>
            <person name="Pires J.C."/>
            <person name="Luo M."/>
            <person name="Kudrna D."/>
            <person name="Wing R.A."/>
            <person name="Meyers B.C."/>
            <person name="Yi K."/>
            <person name="Kong H."/>
            <person name="Lavrijsen P."/>
            <person name="Sunseri F."/>
            <person name="Falavigna A."/>
            <person name="Ye Y."/>
            <person name="Leebens-Mack J.H."/>
            <person name="Chen G."/>
        </authorList>
    </citation>
    <scope>NUCLEOTIDE SEQUENCE [LARGE SCALE GENOMIC DNA]</scope>
    <source>
        <strain evidence="3">cv. DH0086</strain>
    </source>
</reference>
<organism evidence="2 3">
    <name type="scientific">Asparagus officinalis</name>
    <name type="common">Garden asparagus</name>
    <dbReference type="NCBI Taxonomy" id="4686"/>
    <lineage>
        <taxon>Eukaryota</taxon>
        <taxon>Viridiplantae</taxon>
        <taxon>Streptophyta</taxon>
        <taxon>Embryophyta</taxon>
        <taxon>Tracheophyta</taxon>
        <taxon>Spermatophyta</taxon>
        <taxon>Magnoliopsida</taxon>
        <taxon>Liliopsida</taxon>
        <taxon>Asparagales</taxon>
        <taxon>Asparagaceae</taxon>
        <taxon>Asparagoideae</taxon>
        <taxon>Asparagus</taxon>
    </lineage>
</organism>
<gene>
    <name evidence="2" type="ORF">A4U43_C06F18250</name>
</gene>
<dbReference type="AlphaFoldDB" id="A0A5P1EMU6"/>
<accession>A0A5P1EMU6</accession>
<evidence type="ECO:0000313" key="2">
    <source>
        <dbReference type="EMBL" id="ONK67256.1"/>
    </source>
</evidence>
<dbReference type="EMBL" id="CM007386">
    <property type="protein sequence ID" value="ONK67256.1"/>
    <property type="molecule type" value="Genomic_DNA"/>
</dbReference>
<sequence>MLKWRAVLDTPPQVPVIPRNIELLNDLRLSYAGAKNYRPGIQMVSGLKAVLGVGFLHISSTAPRSPNKVLINLLTFLIAELINAMEERIRPEEGSGSSLAGSFSWRDDSPRPADGPVSLSRVMALAPPP</sequence>
<evidence type="ECO:0000256" key="1">
    <source>
        <dbReference type="SAM" id="MobiDB-lite"/>
    </source>
</evidence>
<evidence type="ECO:0000313" key="3">
    <source>
        <dbReference type="Proteomes" id="UP000243459"/>
    </source>
</evidence>
<dbReference type="Proteomes" id="UP000243459">
    <property type="component" value="Chromosome 6"/>
</dbReference>
<keyword evidence="3" id="KW-1185">Reference proteome</keyword>
<proteinExistence type="predicted"/>
<protein>
    <submittedName>
        <fullName evidence="2">Uncharacterized protein</fullName>
    </submittedName>
</protein>
<dbReference type="Gramene" id="ONK67256">
    <property type="protein sequence ID" value="ONK67256"/>
    <property type="gene ID" value="A4U43_C06F18250"/>
</dbReference>